<dbReference type="GO" id="GO:0034599">
    <property type="term" value="P:cellular response to oxidative stress"/>
    <property type="evidence" value="ECO:0007669"/>
    <property type="project" value="InterPro"/>
</dbReference>
<feature type="active site" description="Cysteine sulfenic acid (-SOH) intermediate" evidence="6">
    <location>
        <position position="164"/>
    </location>
</feature>
<evidence type="ECO:0000256" key="7">
    <source>
        <dbReference type="RuleBase" id="RU366011"/>
    </source>
</evidence>
<gene>
    <name evidence="9" type="ORF">BJ508DRAFT_414079</name>
</gene>
<evidence type="ECO:0000256" key="4">
    <source>
        <dbReference type="ARBA" id="ARBA00023002"/>
    </source>
</evidence>
<evidence type="ECO:0000256" key="2">
    <source>
        <dbReference type="ARBA" id="ARBA00022559"/>
    </source>
</evidence>
<comment type="function">
    <text evidence="7">Thiol-specific peroxidase that catalyzes the reduction of hydrogen peroxide and organic hydroperoxides to water and alcohols, respectively. Plays a role in cell protection against oxidative stress by detoxifying peroxides.</text>
</comment>
<dbReference type="STRING" id="1160509.A0A3N4IB18"/>
<sequence>MSSQRKQSIEEDGSTQESLLFAKDSICTMRFSFPIRQLSWSTEVAGSTRFFGANKYRALSREGAVLQRYFPLPTRSSLLTTTKLSTPHQHKHQHLRYFHASSSKMVVQAGDRLPDDIVLKYIPYTDDLKELTEVGVPEELNVSKEWANKKVALFAVPGAFTTGCSRTHLPGIISHLSELKQKGFDVVAVLAPNDPFVQSAWGRANKVFNNDILFLSDEDLKLAGAWDVILNGKRIRRFGIILDKGVVKHVGIDDKGVKNASAEALLAAAQ</sequence>
<dbReference type="SUPFAM" id="SSF52833">
    <property type="entry name" value="Thioredoxin-like"/>
    <property type="match status" value="1"/>
</dbReference>
<dbReference type="PANTHER" id="PTHR10430:SF16">
    <property type="entry name" value="PEROXIREDOXIN-5, MITOCHONDRIAL"/>
    <property type="match status" value="1"/>
</dbReference>
<dbReference type="InterPro" id="IPR013740">
    <property type="entry name" value="Redoxin"/>
</dbReference>
<dbReference type="GO" id="GO:0005777">
    <property type="term" value="C:peroxisome"/>
    <property type="evidence" value="ECO:0007669"/>
    <property type="project" value="TreeGrafter"/>
</dbReference>
<dbReference type="InterPro" id="IPR037944">
    <property type="entry name" value="PRX5-like"/>
</dbReference>
<dbReference type="Proteomes" id="UP000275078">
    <property type="component" value="Unassembled WGS sequence"/>
</dbReference>
<dbReference type="Gene3D" id="3.40.30.10">
    <property type="entry name" value="Glutaredoxin"/>
    <property type="match status" value="1"/>
</dbReference>
<reference evidence="9 10" key="1">
    <citation type="journal article" date="2018" name="Nat. Ecol. Evol.">
        <title>Pezizomycetes genomes reveal the molecular basis of ectomycorrhizal truffle lifestyle.</title>
        <authorList>
            <person name="Murat C."/>
            <person name="Payen T."/>
            <person name="Noel B."/>
            <person name="Kuo A."/>
            <person name="Morin E."/>
            <person name="Chen J."/>
            <person name="Kohler A."/>
            <person name="Krizsan K."/>
            <person name="Balestrini R."/>
            <person name="Da Silva C."/>
            <person name="Montanini B."/>
            <person name="Hainaut M."/>
            <person name="Levati E."/>
            <person name="Barry K.W."/>
            <person name="Belfiori B."/>
            <person name="Cichocki N."/>
            <person name="Clum A."/>
            <person name="Dockter R.B."/>
            <person name="Fauchery L."/>
            <person name="Guy J."/>
            <person name="Iotti M."/>
            <person name="Le Tacon F."/>
            <person name="Lindquist E.A."/>
            <person name="Lipzen A."/>
            <person name="Malagnac F."/>
            <person name="Mello A."/>
            <person name="Molinier V."/>
            <person name="Miyauchi S."/>
            <person name="Poulain J."/>
            <person name="Riccioni C."/>
            <person name="Rubini A."/>
            <person name="Sitrit Y."/>
            <person name="Splivallo R."/>
            <person name="Traeger S."/>
            <person name="Wang M."/>
            <person name="Zifcakova L."/>
            <person name="Wipf D."/>
            <person name="Zambonelli A."/>
            <person name="Paolocci F."/>
            <person name="Nowrousian M."/>
            <person name="Ottonello S."/>
            <person name="Baldrian P."/>
            <person name="Spatafora J.W."/>
            <person name="Henrissat B."/>
            <person name="Nagy L.G."/>
            <person name="Aury J.M."/>
            <person name="Wincker P."/>
            <person name="Grigoriev I.V."/>
            <person name="Bonfante P."/>
            <person name="Martin F.M."/>
        </authorList>
    </citation>
    <scope>NUCLEOTIDE SEQUENCE [LARGE SCALE GENOMIC DNA]</scope>
    <source>
        <strain evidence="9 10">RN42</strain>
    </source>
</reference>
<keyword evidence="2 7" id="KW-0575">Peroxidase</keyword>
<evidence type="ECO:0000256" key="5">
    <source>
        <dbReference type="ARBA" id="ARBA00023284"/>
    </source>
</evidence>
<dbReference type="GO" id="GO:0045454">
    <property type="term" value="P:cell redox homeostasis"/>
    <property type="evidence" value="ECO:0007669"/>
    <property type="project" value="TreeGrafter"/>
</dbReference>
<dbReference type="EMBL" id="ML119670">
    <property type="protein sequence ID" value="RPA82667.1"/>
    <property type="molecule type" value="Genomic_DNA"/>
</dbReference>
<keyword evidence="5 7" id="KW-0676">Redox-active center</keyword>
<proteinExistence type="inferred from homology"/>
<name>A0A3N4IB18_ASCIM</name>
<comment type="similarity">
    <text evidence="1 7">Belongs to the peroxiredoxin family. Prx5 subfamily.</text>
</comment>
<keyword evidence="10" id="KW-1185">Reference proteome</keyword>
<evidence type="ECO:0000256" key="6">
    <source>
        <dbReference type="PIRSR" id="PIRSR637944-1"/>
    </source>
</evidence>
<evidence type="ECO:0000256" key="1">
    <source>
        <dbReference type="ARBA" id="ARBA00010505"/>
    </source>
</evidence>
<dbReference type="PANTHER" id="PTHR10430">
    <property type="entry name" value="PEROXIREDOXIN"/>
    <property type="match status" value="1"/>
</dbReference>
<dbReference type="PROSITE" id="PS51352">
    <property type="entry name" value="THIOREDOXIN_2"/>
    <property type="match status" value="1"/>
</dbReference>
<dbReference type="AlphaFoldDB" id="A0A3N4IB18"/>
<dbReference type="InterPro" id="IPR036249">
    <property type="entry name" value="Thioredoxin-like_sf"/>
</dbReference>
<accession>A0A3N4IB18</accession>
<evidence type="ECO:0000259" key="8">
    <source>
        <dbReference type="PROSITE" id="PS51352"/>
    </source>
</evidence>
<evidence type="ECO:0000256" key="3">
    <source>
        <dbReference type="ARBA" id="ARBA00022862"/>
    </source>
</evidence>
<dbReference type="OrthoDB" id="195498at2759"/>
<dbReference type="GO" id="GO:0042744">
    <property type="term" value="P:hydrogen peroxide catabolic process"/>
    <property type="evidence" value="ECO:0007669"/>
    <property type="project" value="TreeGrafter"/>
</dbReference>
<dbReference type="InterPro" id="IPR013766">
    <property type="entry name" value="Thioredoxin_domain"/>
</dbReference>
<organism evidence="9 10">
    <name type="scientific">Ascobolus immersus RN42</name>
    <dbReference type="NCBI Taxonomy" id="1160509"/>
    <lineage>
        <taxon>Eukaryota</taxon>
        <taxon>Fungi</taxon>
        <taxon>Dikarya</taxon>
        <taxon>Ascomycota</taxon>
        <taxon>Pezizomycotina</taxon>
        <taxon>Pezizomycetes</taxon>
        <taxon>Pezizales</taxon>
        <taxon>Ascobolaceae</taxon>
        <taxon>Ascobolus</taxon>
    </lineage>
</organism>
<dbReference type="GO" id="GO:0008379">
    <property type="term" value="F:thioredoxin peroxidase activity"/>
    <property type="evidence" value="ECO:0007669"/>
    <property type="project" value="InterPro"/>
</dbReference>
<keyword evidence="3 7" id="KW-0049">Antioxidant</keyword>
<evidence type="ECO:0000313" key="10">
    <source>
        <dbReference type="Proteomes" id="UP000275078"/>
    </source>
</evidence>
<evidence type="ECO:0000313" key="9">
    <source>
        <dbReference type="EMBL" id="RPA82667.1"/>
    </source>
</evidence>
<keyword evidence="4 7" id="KW-0560">Oxidoreductase</keyword>
<dbReference type="CDD" id="cd03013">
    <property type="entry name" value="PRX5_like"/>
    <property type="match status" value="1"/>
</dbReference>
<dbReference type="Pfam" id="PF08534">
    <property type="entry name" value="Redoxin"/>
    <property type="match status" value="1"/>
</dbReference>
<protein>
    <submittedName>
        <fullName evidence="9">Redoxin-domain-containing protein</fullName>
    </submittedName>
</protein>
<dbReference type="GO" id="GO:0005739">
    <property type="term" value="C:mitochondrion"/>
    <property type="evidence" value="ECO:0007669"/>
    <property type="project" value="TreeGrafter"/>
</dbReference>
<feature type="domain" description="Thioredoxin" evidence="8">
    <location>
        <begin position="107"/>
        <end position="270"/>
    </location>
</feature>